<dbReference type="GO" id="GO:0008106">
    <property type="term" value="F:alcohol dehydrogenase (NADP+) activity"/>
    <property type="evidence" value="ECO:0007669"/>
    <property type="project" value="UniProtKB-ARBA"/>
</dbReference>
<dbReference type="Gene3D" id="3.40.50.720">
    <property type="entry name" value="NAD(P)-binding Rossmann-like Domain"/>
    <property type="match status" value="1"/>
</dbReference>
<name>A0A147J7N6_9SPHN</name>
<comment type="caution">
    <text evidence="7">The sequence shown here is derived from an EMBL/GenBank/DDBJ whole genome shotgun (WGS) entry which is preliminary data.</text>
</comment>
<evidence type="ECO:0000313" key="8">
    <source>
        <dbReference type="Proteomes" id="UP000074410"/>
    </source>
</evidence>
<dbReference type="FunFam" id="3.40.50.720:FF:000022">
    <property type="entry name" value="Cinnamyl alcohol dehydrogenase"/>
    <property type="match status" value="1"/>
</dbReference>
<dbReference type="Pfam" id="PF08240">
    <property type="entry name" value="ADH_N"/>
    <property type="match status" value="1"/>
</dbReference>
<evidence type="ECO:0000313" key="7">
    <source>
        <dbReference type="EMBL" id="KTW11523.1"/>
    </source>
</evidence>
<evidence type="ECO:0000256" key="1">
    <source>
        <dbReference type="ARBA" id="ARBA00001947"/>
    </source>
</evidence>
<gene>
    <name evidence="7" type="ORF">NS258_11520</name>
</gene>
<dbReference type="InterPro" id="IPR011032">
    <property type="entry name" value="GroES-like_sf"/>
</dbReference>
<comment type="cofactor">
    <cofactor evidence="1 5">
        <name>Zn(2+)</name>
        <dbReference type="ChEBI" id="CHEBI:29105"/>
    </cofactor>
</comment>
<reference evidence="7 8" key="1">
    <citation type="journal article" date="2016" name="Front. Microbiol.">
        <title>Genomic Resource of Rice Seed Associated Bacteria.</title>
        <authorList>
            <person name="Midha S."/>
            <person name="Bansal K."/>
            <person name="Sharma S."/>
            <person name="Kumar N."/>
            <person name="Patil P.P."/>
            <person name="Chaudhry V."/>
            <person name="Patil P.B."/>
        </authorList>
    </citation>
    <scope>NUCLEOTIDE SEQUENCE [LARGE SCALE GENOMIC DNA]</scope>
    <source>
        <strain evidence="7 8">NS258</strain>
    </source>
</reference>
<keyword evidence="3 5" id="KW-0862">Zinc</keyword>
<dbReference type="InterPro" id="IPR002328">
    <property type="entry name" value="ADH_Zn_CS"/>
</dbReference>
<dbReference type="InterPro" id="IPR020843">
    <property type="entry name" value="ER"/>
</dbReference>
<dbReference type="InterPro" id="IPR029752">
    <property type="entry name" value="D-isomer_DH_CS1"/>
</dbReference>
<protein>
    <submittedName>
        <fullName evidence="7">Hydroxyacid dehydrogenase</fullName>
    </submittedName>
</protein>
<dbReference type="EMBL" id="LDTC01000079">
    <property type="protein sequence ID" value="KTW11523.1"/>
    <property type="molecule type" value="Genomic_DNA"/>
</dbReference>
<evidence type="ECO:0000256" key="5">
    <source>
        <dbReference type="RuleBase" id="RU361277"/>
    </source>
</evidence>
<proteinExistence type="inferred from homology"/>
<feature type="domain" description="Enoyl reductase (ER)" evidence="6">
    <location>
        <begin position="11"/>
        <end position="346"/>
    </location>
</feature>
<dbReference type="SMART" id="SM00829">
    <property type="entry name" value="PKS_ER"/>
    <property type="match status" value="1"/>
</dbReference>
<dbReference type="InterPro" id="IPR036291">
    <property type="entry name" value="NAD(P)-bd_dom_sf"/>
</dbReference>
<comment type="similarity">
    <text evidence="5">Belongs to the zinc-containing alcohol dehydrogenase family.</text>
</comment>
<evidence type="ECO:0000256" key="4">
    <source>
        <dbReference type="ARBA" id="ARBA00023002"/>
    </source>
</evidence>
<sequence length="354" mass="37707">MPTPAKGYAAQSAETPLAPFSFERRDPKGDDVAIDILYCGVCHSDLHTARGEWAGTQYPCVPGHEIVGRVTAVGGDVTKYKVGDLVGVGCMVDSCGHCPSCHDGEEQYCEGTGFVGTYNGPDPVLGGHTFGGYSDHIVVKEGFVLKINHDAADLAAVAPLLCAGITTYSPLRHWKVGPGQKVGIVGLGGLGHMGVKIAAAMGAEVYVFSTSPNKAEDAKRLGAKDLVVSKDEAQMAEHANSFDFILNTVAAPHNLDAFLMLLKRDGTMTLVGVPDSPHPSPSVGNLVFRRRSLAGSLIGGIAETQEMLDFCHQHGLTADIEMIAMDEVNTAYDRMQKSDVKYRFVIDMATLKQD</sequence>
<accession>A0A147J7N6</accession>
<evidence type="ECO:0000256" key="2">
    <source>
        <dbReference type="ARBA" id="ARBA00022723"/>
    </source>
</evidence>
<dbReference type="SUPFAM" id="SSF51735">
    <property type="entry name" value="NAD(P)-binding Rossmann-fold domains"/>
    <property type="match status" value="1"/>
</dbReference>
<organism evidence="7 8">
    <name type="scientific">Sphingomonas sanguinis</name>
    <dbReference type="NCBI Taxonomy" id="33051"/>
    <lineage>
        <taxon>Bacteria</taxon>
        <taxon>Pseudomonadati</taxon>
        <taxon>Pseudomonadota</taxon>
        <taxon>Alphaproteobacteria</taxon>
        <taxon>Sphingomonadales</taxon>
        <taxon>Sphingomonadaceae</taxon>
        <taxon>Sphingomonas</taxon>
    </lineage>
</organism>
<dbReference type="InterPro" id="IPR047109">
    <property type="entry name" value="CAD-like"/>
</dbReference>
<dbReference type="PROSITE" id="PS00065">
    <property type="entry name" value="D_2_HYDROXYACID_DH_1"/>
    <property type="match status" value="1"/>
</dbReference>
<keyword evidence="4" id="KW-0560">Oxidoreductase</keyword>
<dbReference type="GO" id="GO:0008270">
    <property type="term" value="F:zinc ion binding"/>
    <property type="evidence" value="ECO:0007669"/>
    <property type="project" value="InterPro"/>
</dbReference>
<dbReference type="CDD" id="cd05283">
    <property type="entry name" value="CAD1"/>
    <property type="match status" value="1"/>
</dbReference>
<dbReference type="SUPFAM" id="SSF50129">
    <property type="entry name" value="GroES-like"/>
    <property type="match status" value="1"/>
</dbReference>
<dbReference type="InterPro" id="IPR013149">
    <property type="entry name" value="ADH-like_C"/>
</dbReference>
<dbReference type="Gene3D" id="3.90.180.10">
    <property type="entry name" value="Medium-chain alcohol dehydrogenases, catalytic domain"/>
    <property type="match status" value="1"/>
</dbReference>
<dbReference type="PROSITE" id="PS00059">
    <property type="entry name" value="ADH_ZINC"/>
    <property type="match status" value="1"/>
</dbReference>
<keyword evidence="2 5" id="KW-0479">Metal-binding</keyword>
<dbReference type="RefSeq" id="WP_058717231.1">
    <property type="nucleotide sequence ID" value="NZ_LDTC01000079.1"/>
</dbReference>
<evidence type="ECO:0000256" key="3">
    <source>
        <dbReference type="ARBA" id="ARBA00022833"/>
    </source>
</evidence>
<dbReference type="PANTHER" id="PTHR42683">
    <property type="entry name" value="ALDEHYDE REDUCTASE"/>
    <property type="match status" value="1"/>
</dbReference>
<dbReference type="InterPro" id="IPR013154">
    <property type="entry name" value="ADH-like_N"/>
</dbReference>
<dbReference type="AlphaFoldDB" id="A0A147J7N6"/>
<dbReference type="Proteomes" id="UP000074410">
    <property type="component" value="Unassembled WGS sequence"/>
</dbReference>
<dbReference type="Pfam" id="PF00107">
    <property type="entry name" value="ADH_zinc_N"/>
    <property type="match status" value="1"/>
</dbReference>
<evidence type="ECO:0000259" key="6">
    <source>
        <dbReference type="SMART" id="SM00829"/>
    </source>
</evidence>
<dbReference type="PATRIC" id="fig|33051.5.peg.3439"/>